<feature type="non-terminal residue" evidence="2">
    <location>
        <position position="1"/>
    </location>
</feature>
<evidence type="ECO:0000313" key="3">
    <source>
        <dbReference type="Proteomes" id="UP000623967"/>
    </source>
</evidence>
<comment type="caution">
    <text evidence="2">The sequence shown here is derived from an EMBL/GenBank/DDBJ whole genome shotgun (WGS) entry which is preliminary data.</text>
</comment>
<sequence>ARRAALLATAMGIGLSTAMECLQQFNPARVASLVDIAMNGLGSAMGALLAGTMLRHTLSGALALAWRDRWFRHGALANTGLVIVGLWLLSQTSPLVPTLDISHLRRALSGLWHALRDPRLIVMSQLLTYACLLTSMAAMFLLLARPGKPALRLFALTLLALLMSKALIVGRVLSLE</sequence>
<feature type="transmembrane region" description="Helical" evidence="1">
    <location>
        <begin position="151"/>
        <end position="173"/>
    </location>
</feature>
<name>A0ABS1TT23_9BACI</name>
<reference evidence="2 3" key="1">
    <citation type="submission" date="2021-01" db="EMBL/GenBank/DDBJ databases">
        <title>Genome public.</title>
        <authorList>
            <person name="Liu C."/>
            <person name="Sun Q."/>
        </authorList>
    </citation>
    <scope>NUCLEOTIDE SEQUENCE [LARGE SCALE GENOMIC DNA]</scope>
    <source>
        <strain evidence="2 3">YIM B02564</strain>
    </source>
</reference>
<evidence type="ECO:0008006" key="4">
    <source>
        <dbReference type="Google" id="ProtNLM"/>
    </source>
</evidence>
<feature type="transmembrane region" description="Helical" evidence="1">
    <location>
        <begin position="126"/>
        <end position="144"/>
    </location>
</feature>
<keyword evidence="1" id="KW-0472">Membrane</keyword>
<keyword evidence="1" id="KW-0812">Transmembrane</keyword>
<evidence type="ECO:0000313" key="2">
    <source>
        <dbReference type="EMBL" id="MBL4954333.1"/>
    </source>
</evidence>
<gene>
    <name evidence="2" type="ORF">JK635_19410</name>
</gene>
<proteinExistence type="predicted"/>
<organism evidence="2 3">
    <name type="scientific">Neobacillus paridis</name>
    <dbReference type="NCBI Taxonomy" id="2803862"/>
    <lineage>
        <taxon>Bacteria</taxon>
        <taxon>Bacillati</taxon>
        <taxon>Bacillota</taxon>
        <taxon>Bacilli</taxon>
        <taxon>Bacillales</taxon>
        <taxon>Bacillaceae</taxon>
        <taxon>Neobacillus</taxon>
    </lineage>
</organism>
<protein>
    <recommendedName>
        <fullName evidence="4">VanZ family protein</fullName>
    </recommendedName>
</protein>
<evidence type="ECO:0000256" key="1">
    <source>
        <dbReference type="SAM" id="Phobius"/>
    </source>
</evidence>
<dbReference type="EMBL" id="JAESWB010000325">
    <property type="protein sequence ID" value="MBL4954333.1"/>
    <property type="molecule type" value="Genomic_DNA"/>
</dbReference>
<keyword evidence="1" id="KW-1133">Transmembrane helix</keyword>
<feature type="transmembrane region" description="Helical" evidence="1">
    <location>
        <begin position="70"/>
        <end position="89"/>
    </location>
</feature>
<feature type="non-terminal residue" evidence="2">
    <location>
        <position position="176"/>
    </location>
</feature>
<keyword evidence="3" id="KW-1185">Reference proteome</keyword>
<dbReference type="Proteomes" id="UP000623967">
    <property type="component" value="Unassembled WGS sequence"/>
</dbReference>
<accession>A0ABS1TT23</accession>